<keyword evidence="2" id="KW-0969">Cilium</keyword>
<reference evidence="2 3" key="1">
    <citation type="submission" date="2016-10" db="EMBL/GenBank/DDBJ databases">
        <authorList>
            <person name="Varghese N."/>
            <person name="Submissions S."/>
        </authorList>
    </citation>
    <scope>NUCLEOTIDE SEQUENCE [LARGE SCALE GENOMIC DNA]</scope>
    <source>
        <strain evidence="2 3">FF3</strain>
    </source>
</reference>
<protein>
    <submittedName>
        <fullName evidence="2">Flagellar basal-body rod protein FlgB</fullName>
    </submittedName>
</protein>
<dbReference type="Proteomes" id="UP000182932">
    <property type="component" value="Unassembled WGS sequence"/>
</dbReference>
<dbReference type="AlphaFoldDB" id="A0A975WA33"/>
<dbReference type="GeneID" id="80818386"/>
<keyword evidence="3" id="KW-1185">Reference proteome</keyword>
<dbReference type="NCBIfam" id="NF009270">
    <property type="entry name" value="PRK12627.1"/>
    <property type="match status" value="1"/>
</dbReference>
<sequence>MFDNLEVLQMSQAMARHAGARQAIAARNLAHADTPGYKARDLVAFPQLVLQQQAQFGLRATRDSHLSGARAEGAAAPVEDPGAISDPNGNSISLETEMLRAVDIRRQHDKALAVYRASLNILRSSLGRQ</sequence>
<name>A0A975WA33_9RHOB</name>
<evidence type="ECO:0000313" key="2">
    <source>
        <dbReference type="EMBL" id="SEJ48134.1"/>
    </source>
</evidence>
<accession>A0A975WA33</accession>
<proteinExistence type="predicted"/>
<dbReference type="EMBL" id="FNYY01000006">
    <property type="protein sequence ID" value="SEJ48134.1"/>
    <property type="molecule type" value="Genomic_DNA"/>
</dbReference>
<feature type="region of interest" description="Disordered" evidence="1">
    <location>
        <begin position="67"/>
        <end position="91"/>
    </location>
</feature>
<keyword evidence="2" id="KW-0282">Flagellum</keyword>
<keyword evidence="2" id="KW-0966">Cell projection</keyword>
<comment type="caution">
    <text evidence="2">The sequence shown here is derived from an EMBL/GenBank/DDBJ whole genome shotgun (WGS) entry which is preliminary data.</text>
</comment>
<evidence type="ECO:0000313" key="3">
    <source>
        <dbReference type="Proteomes" id="UP000182932"/>
    </source>
</evidence>
<dbReference type="RefSeq" id="WP_074836538.1">
    <property type="nucleotide sequence ID" value="NZ_CATLQZ010000002.1"/>
</dbReference>
<organism evidence="2 3">
    <name type="scientific">Marinovum algicola</name>
    <dbReference type="NCBI Taxonomy" id="42444"/>
    <lineage>
        <taxon>Bacteria</taxon>
        <taxon>Pseudomonadati</taxon>
        <taxon>Pseudomonadota</taxon>
        <taxon>Alphaproteobacteria</taxon>
        <taxon>Rhodobacterales</taxon>
        <taxon>Roseobacteraceae</taxon>
        <taxon>Marinovum</taxon>
    </lineage>
</organism>
<gene>
    <name evidence="2" type="ORF">SAMN04487940_106129</name>
</gene>
<evidence type="ECO:0000256" key="1">
    <source>
        <dbReference type="SAM" id="MobiDB-lite"/>
    </source>
</evidence>